<keyword evidence="1" id="KW-0472">Membrane</keyword>
<dbReference type="EMBL" id="SZZP01000032">
    <property type="protein sequence ID" value="TKV73735.1"/>
    <property type="molecule type" value="Genomic_DNA"/>
</dbReference>
<evidence type="ECO:0000313" key="3">
    <source>
        <dbReference type="Proteomes" id="UP000305095"/>
    </source>
</evidence>
<accession>A0A4V6CVW0</accession>
<protein>
    <submittedName>
        <fullName evidence="2">Uncharacterized protein</fullName>
    </submittedName>
</protein>
<sequence length="82" mass="8368">MALTSIHPNSLERRKRAARGGADNPAILLVFSCVGLLIDVLTLPMQSATSSIPLRFALIAVAAPVAALVALCLADRTGAGAS</sequence>
<feature type="transmembrane region" description="Helical" evidence="1">
    <location>
        <begin position="54"/>
        <end position="74"/>
    </location>
</feature>
<evidence type="ECO:0000256" key="1">
    <source>
        <dbReference type="SAM" id="Phobius"/>
    </source>
</evidence>
<reference evidence="2 3" key="1">
    <citation type="submission" date="2019-05" db="EMBL/GenBank/DDBJ databases">
        <title>Draft Genome of Bradyrhizobium elkanii strain SEMIA 938, Used in Commercial Inoculants for Lupinus spp. in Brazil.</title>
        <authorList>
            <person name="Hungria M."/>
            <person name="Delamuta J.R.M."/>
            <person name="Ribeiro R.A."/>
            <person name="Nogueira M.A."/>
        </authorList>
    </citation>
    <scope>NUCLEOTIDE SEQUENCE [LARGE SCALE GENOMIC DNA]</scope>
    <source>
        <strain evidence="2 3">Semia 938</strain>
    </source>
</reference>
<name>A0A4V6CVW0_BRAEL</name>
<gene>
    <name evidence="2" type="ORF">FDV58_35840</name>
</gene>
<comment type="caution">
    <text evidence="2">The sequence shown here is derived from an EMBL/GenBank/DDBJ whole genome shotgun (WGS) entry which is preliminary data.</text>
</comment>
<dbReference type="Proteomes" id="UP000305095">
    <property type="component" value="Unassembled WGS sequence"/>
</dbReference>
<proteinExistence type="predicted"/>
<keyword evidence="1" id="KW-1133">Transmembrane helix</keyword>
<feature type="transmembrane region" description="Helical" evidence="1">
    <location>
        <begin position="21"/>
        <end position="42"/>
    </location>
</feature>
<dbReference type="RefSeq" id="WP_137483297.1">
    <property type="nucleotide sequence ID" value="NZ_SZZP01000032.1"/>
</dbReference>
<keyword evidence="1" id="KW-0812">Transmembrane</keyword>
<evidence type="ECO:0000313" key="2">
    <source>
        <dbReference type="EMBL" id="TKV73735.1"/>
    </source>
</evidence>
<dbReference type="AlphaFoldDB" id="A0A4V6CVW0"/>
<organism evidence="2 3">
    <name type="scientific">Bradyrhizobium elkanii</name>
    <dbReference type="NCBI Taxonomy" id="29448"/>
    <lineage>
        <taxon>Bacteria</taxon>
        <taxon>Pseudomonadati</taxon>
        <taxon>Pseudomonadota</taxon>
        <taxon>Alphaproteobacteria</taxon>
        <taxon>Hyphomicrobiales</taxon>
        <taxon>Nitrobacteraceae</taxon>
        <taxon>Bradyrhizobium</taxon>
    </lineage>
</organism>